<dbReference type="RefSeq" id="WP_262591458.1">
    <property type="nucleotide sequence ID" value="NZ_JAOQJQ010000009.1"/>
</dbReference>
<dbReference type="PANTHER" id="PTHR30349">
    <property type="entry name" value="PHAGE INTEGRASE-RELATED"/>
    <property type="match status" value="1"/>
</dbReference>
<proteinExistence type="inferred from homology"/>
<dbReference type="InterPro" id="IPR050090">
    <property type="entry name" value="Tyrosine_recombinase_XerCD"/>
</dbReference>
<organism evidence="9 10">
    <name type="scientific">Brotonthovivens ammoniilytica</name>
    <dbReference type="NCBI Taxonomy" id="2981725"/>
    <lineage>
        <taxon>Bacteria</taxon>
        <taxon>Bacillati</taxon>
        <taxon>Bacillota</taxon>
        <taxon>Clostridia</taxon>
        <taxon>Lachnospirales</taxon>
        <taxon>Lachnospiraceae</taxon>
        <taxon>Brotonthovivens</taxon>
    </lineage>
</organism>
<accession>A0ABT2TNI1</accession>
<evidence type="ECO:0000259" key="8">
    <source>
        <dbReference type="PROSITE" id="PS51900"/>
    </source>
</evidence>
<dbReference type="Pfam" id="PF02899">
    <property type="entry name" value="Phage_int_SAM_1"/>
    <property type="match status" value="1"/>
</dbReference>
<keyword evidence="4 6" id="KW-0238">DNA-binding</keyword>
<dbReference type="InterPro" id="IPR010998">
    <property type="entry name" value="Integrase_recombinase_N"/>
</dbReference>
<dbReference type="Pfam" id="PF00589">
    <property type="entry name" value="Phage_integrase"/>
    <property type="match status" value="1"/>
</dbReference>
<dbReference type="PROSITE" id="PS51900">
    <property type="entry name" value="CB"/>
    <property type="match status" value="1"/>
</dbReference>
<evidence type="ECO:0000256" key="2">
    <source>
        <dbReference type="ARBA" id="ARBA00008857"/>
    </source>
</evidence>
<dbReference type="InterPro" id="IPR002104">
    <property type="entry name" value="Integrase_catalytic"/>
</dbReference>
<dbReference type="SUPFAM" id="SSF56349">
    <property type="entry name" value="DNA breaking-rejoining enzymes"/>
    <property type="match status" value="1"/>
</dbReference>
<dbReference type="InterPro" id="IPR044068">
    <property type="entry name" value="CB"/>
</dbReference>
<evidence type="ECO:0000256" key="4">
    <source>
        <dbReference type="ARBA" id="ARBA00023125"/>
    </source>
</evidence>
<comment type="function">
    <text evidence="1">Site-specific tyrosine recombinase, which acts by catalyzing the cutting and rejoining of the recombining DNA molecules.</text>
</comment>
<evidence type="ECO:0000256" key="5">
    <source>
        <dbReference type="ARBA" id="ARBA00023172"/>
    </source>
</evidence>
<comment type="caution">
    <text evidence="9">The sequence shown here is derived from an EMBL/GenBank/DDBJ whole genome shotgun (WGS) entry which is preliminary data.</text>
</comment>
<name>A0ABT2TNI1_9FIRM</name>
<dbReference type="InterPro" id="IPR011010">
    <property type="entry name" value="DNA_brk_join_enz"/>
</dbReference>
<dbReference type="Gene3D" id="1.10.150.130">
    <property type="match status" value="1"/>
</dbReference>
<dbReference type="Gene3D" id="1.10.443.10">
    <property type="entry name" value="Intergrase catalytic core"/>
    <property type="match status" value="1"/>
</dbReference>
<dbReference type="Proteomes" id="UP001652442">
    <property type="component" value="Unassembled WGS sequence"/>
</dbReference>
<gene>
    <name evidence="9" type="ORF">OCV88_15090</name>
</gene>
<feature type="domain" description="Tyr recombinase" evidence="7">
    <location>
        <begin position="104"/>
        <end position="277"/>
    </location>
</feature>
<feature type="domain" description="Core-binding (CB)" evidence="8">
    <location>
        <begin position="7"/>
        <end position="86"/>
    </location>
</feature>
<dbReference type="EMBL" id="JAOQJQ010000009">
    <property type="protein sequence ID" value="MCU6763632.1"/>
    <property type="molecule type" value="Genomic_DNA"/>
</dbReference>
<evidence type="ECO:0000256" key="1">
    <source>
        <dbReference type="ARBA" id="ARBA00003283"/>
    </source>
</evidence>
<sequence length="284" mass="33179">MQRETILITYGMVEEFKAYLTERENASATIEKYVRDVKAFIKFSGVSQGITKEHLLRYKQWLLEHYSVSSANSMIVALNQFLIFMEQGRLRLKRVRVQKQNFESMGRELALKEFRHLVRVARKQGREQLAMMMETMCATGIRVSELKFFRVETIRSGMVKVWNKGKYRHVIIPEALRKKLLIYIGKNGITKGPVFVTRSGRAKNRSNIWREMKQLAAASGIHPDKIFPHNLRHLFARTFYKATKNLINLADILGHSNLDVTRLYASEGIWEWKRNLETIGIIEE</sequence>
<evidence type="ECO:0000313" key="9">
    <source>
        <dbReference type="EMBL" id="MCU6763632.1"/>
    </source>
</evidence>
<protein>
    <submittedName>
        <fullName evidence="9">Site-specific integrase</fullName>
    </submittedName>
</protein>
<keyword evidence="5" id="KW-0233">DNA recombination</keyword>
<comment type="similarity">
    <text evidence="2">Belongs to the 'phage' integrase family.</text>
</comment>
<evidence type="ECO:0000256" key="3">
    <source>
        <dbReference type="ARBA" id="ARBA00022908"/>
    </source>
</evidence>
<dbReference type="PROSITE" id="PS51898">
    <property type="entry name" value="TYR_RECOMBINASE"/>
    <property type="match status" value="1"/>
</dbReference>
<reference evidence="9 10" key="1">
    <citation type="journal article" date="2021" name="ISME Commun">
        <title>Automated analysis of genomic sequences facilitates high-throughput and comprehensive description of bacteria.</title>
        <authorList>
            <person name="Hitch T.C.A."/>
        </authorList>
    </citation>
    <scope>NUCLEOTIDE SEQUENCE [LARGE SCALE GENOMIC DNA]</scope>
    <source>
        <strain evidence="9 10">Sanger_109</strain>
    </source>
</reference>
<dbReference type="PANTHER" id="PTHR30349:SF89">
    <property type="entry name" value="INTEGRASE_RECOMBINASE"/>
    <property type="match status" value="1"/>
</dbReference>
<keyword evidence="3" id="KW-0229">DNA integration</keyword>
<evidence type="ECO:0000313" key="10">
    <source>
        <dbReference type="Proteomes" id="UP001652442"/>
    </source>
</evidence>
<evidence type="ECO:0000259" key="7">
    <source>
        <dbReference type="PROSITE" id="PS51898"/>
    </source>
</evidence>
<keyword evidence="10" id="KW-1185">Reference proteome</keyword>
<evidence type="ECO:0000256" key="6">
    <source>
        <dbReference type="PROSITE-ProRule" id="PRU01248"/>
    </source>
</evidence>
<dbReference type="InterPro" id="IPR013762">
    <property type="entry name" value="Integrase-like_cat_sf"/>
</dbReference>
<dbReference type="InterPro" id="IPR004107">
    <property type="entry name" value="Integrase_SAM-like_N"/>
</dbReference>